<dbReference type="GO" id="GO:0003735">
    <property type="term" value="F:structural constituent of ribosome"/>
    <property type="evidence" value="ECO:0007669"/>
    <property type="project" value="InterPro"/>
</dbReference>
<evidence type="ECO:0000256" key="5">
    <source>
        <dbReference type="ARBA" id="ARBA00035461"/>
    </source>
</evidence>
<feature type="domain" description="Large ribosomal subunit protein uL5 C-terminal" evidence="8">
    <location>
        <begin position="59"/>
        <end position="152"/>
    </location>
</feature>
<dbReference type="GO" id="GO:0006412">
    <property type="term" value="P:translation"/>
    <property type="evidence" value="ECO:0007669"/>
    <property type="project" value="InterPro"/>
</dbReference>
<evidence type="ECO:0000313" key="9">
    <source>
        <dbReference type="EMBL" id="KKU57652.1"/>
    </source>
</evidence>
<dbReference type="SUPFAM" id="SSF55282">
    <property type="entry name" value="RL5-like"/>
    <property type="match status" value="1"/>
</dbReference>
<dbReference type="PATRIC" id="fig|1618358.3.peg.606"/>
<evidence type="ECO:0000256" key="3">
    <source>
        <dbReference type="ARBA" id="ARBA00023274"/>
    </source>
</evidence>
<evidence type="ECO:0000313" key="10">
    <source>
        <dbReference type="Proteomes" id="UP000034307"/>
    </source>
</evidence>
<comment type="similarity">
    <text evidence="1 6">Belongs to the universal ribosomal protein uL5 family.</text>
</comment>
<dbReference type="Pfam" id="PF00673">
    <property type="entry name" value="Ribosomal_L5_C"/>
    <property type="match status" value="1"/>
</dbReference>
<evidence type="ECO:0000256" key="4">
    <source>
        <dbReference type="ARBA" id="ARBA00035245"/>
    </source>
</evidence>
<proteinExistence type="inferred from homology"/>
<dbReference type="InterPro" id="IPR002132">
    <property type="entry name" value="Ribosomal_uL5"/>
</dbReference>
<dbReference type="InterPro" id="IPR031309">
    <property type="entry name" value="Ribosomal_uL5_C"/>
</dbReference>
<gene>
    <name evidence="9" type="ORF">UX80_C0011G0015</name>
</gene>
<comment type="caution">
    <text evidence="9">The sequence shown here is derived from an EMBL/GenBank/DDBJ whole genome shotgun (WGS) entry which is preliminary data.</text>
</comment>
<dbReference type="PIRSF" id="PIRSF002161">
    <property type="entry name" value="Ribosomal_L5"/>
    <property type="match status" value="1"/>
</dbReference>
<dbReference type="Proteomes" id="UP000034307">
    <property type="component" value="Unassembled WGS sequence"/>
</dbReference>
<dbReference type="Pfam" id="PF00281">
    <property type="entry name" value="Ribosomal_L5"/>
    <property type="match status" value="1"/>
</dbReference>
<dbReference type="FunFam" id="3.30.1440.10:FF:000001">
    <property type="entry name" value="50S ribosomal protein L5"/>
    <property type="match status" value="1"/>
</dbReference>
<sequence length="155" mass="17012">MAQPKLVKIVLNIGLKEAVHDKGALEKASEQLAVISGQKPKVTRAKTSIANFKVREGDPVGLTVTLRGKRMQDFMTKLVTVVLPRVRDFHGVSATAFDKKGNYTLGLSEQIVFPEIDYSKIDKIRGLEITFVNNAGSPETAKKLLEALGFKFKNG</sequence>
<dbReference type="EMBL" id="LCNO01000011">
    <property type="protein sequence ID" value="KKU57652.1"/>
    <property type="molecule type" value="Genomic_DNA"/>
</dbReference>
<protein>
    <recommendedName>
        <fullName evidence="4">Large ribosomal subunit protein uL5</fullName>
    </recommendedName>
    <alternativeName>
        <fullName evidence="5">50S ribosomal protein L5</fullName>
    </alternativeName>
</protein>
<keyword evidence="2 6" id="KW-0689">Ribosomal protein</keyword>
<evidence type="ECO:0000256" key="1">
    <source>
        <dbReference type="ARBA" id="ARBA00008553"/>
    </source>
</evidence>
<evidence type="ECO:0000259" key="8">
    <source>
        <dbReference type="Pfam" id="PF00673"/>
    </source>
</evidence>
<dbReference type="GO" id="GO:1990904">
    <property type="term" value="C:ribonucleoprotein complex"/>
    <property type="evidence" value="ECO:0007669"/>
    <property type="project" value="UniProtKB-KW"/>
</dbReference>
<organism evidence="9 10">
    <name type="scientific">Candidatus Amesbacteria bacterium GW2011_GWA2_47_11b</name>
    <dbReference type="NCBI Taxonomy" id="1618358"/>
    <lineage>
        <taxon>Bacteria</taxon>
        <taxon>Candidatus Amesiibacteriota</taxon>
    </lineage>
</organism>
<dbReference type="InterPro" id="IPR020930">
    <property type="entry name" value="Ribosomal_uL5_bac-type"/>
</dbReference>
<dbReference type="PANTHER" id="PTHR11994">
    <property type="entry name" value="60S RIBOSOMAL PROTEIN L11-RELATED"/>
    <property type="match status" value="1"/>
</dbReference>
<name>A0A0G1RKQ9_9BACT</name>
<dbReference type="Gene3D" id="3.30.1440.10">
    <property type="match status" value="1"/>
</dbReference>
<reference evidence="9 10" key="1">
    <citation type="journal article" date="2015" name="Nature">
        <title>rRNA introns, odd ribosomes, and small enigmatic genomes across a large radiation of phyla.</title>
        <authorList>
            <person name="Brown C.T."/>
            <person name="Hug L.A."/>
            <person name="Thomas B.C."/>
            <person name="Sharon I."/>
            <person name="Castelle C.J."/>
            <person name="Singh A."/>
            <person name="Wilkins M.J."/>
            <person name="Williams K.H."/>
            <person name="Banfield J.F."/>
        </authorList>
    </citation>
    <scope>NUCLEOTIDE SEQUENCE [LARGE SCALE GENOMIC DNA]</scope>
</reference>
<dbReference type="GO" id="GO:0005840">
    <property type="term" value="C:ribosome"/>
    <property type="evidence" value="ECO:0007669"/>
    <property type="project" value="UniProtKB-KW"/>
</dbReference>
<dbReference type="AlphaFoldDB" id="A0A0G1RKQ9"/>
<dbReference type="NCBIfam" id="NF000585">
    <property type="entry name" value="PRK00010.1"/>
    <property type="match status" value="1"/>
</dbReference>
<dbReference type="STRING" id="1618358.UX80_C0011G0015"/>
<dbReference type="InterPro" id="IPR022803">
    <property type="entry name" value="Ribosomal_uL5_dom_sf"/>
</dbReference>
<evidence type="ECO:0000259" key="7">
    <source>
        <dbReference type="Pfam" id="PF00281"/>
    </source>
</evidence>
<feature type="domain" description="Large ribosomal subunit protein uL5 N-terminal" evidence="7">
    <location>
        <begin position="1"/>
        <end position="55"/>
    </location>
</feature>
<accession>A0A0G1RKQ9</accession>
<evidence type="ECO:0000256" key="2">
    <source>
        <dbReference type="ARBA" id="ARBA00022980"/>
    </source>
</evidence>
<keyword evidence="3 6" id="KW-0687">Ribonucleoprotein</keyword>
<evidence type="ECO:0000256" key="6">
    <source>
        <dbReference type="RuleBase" id="RU003930"/>
    </source>
</evidence>
<dbReference type="InterPro" id="IPR031310">
    <property type="entry name" value="Ribosomal_uL5_N"/>
</dbReference>